<dbReference type="AlphaFoldDB" id="A0A0K2H3U2"/>
<evidence type="ECO:0000313" key="2">
    <source>
        <dbReference type="EMBL" id="ALA68618.1"/>
    </source>
</evidence>
<keyword evidence="1" id="KW-0812">Transmembrane</keyword>
<keyword evidence="3" id="KW-1185">Reference proteome</keyword>
<evidence type="ECO:0000313" key="3">
    <source>
        <dbReference type="Proteomes" id="UP000058446"/>
    </source>
</evidence>
<dbReference type="STRING" id="1408189.CLAC_09200"/>
<dbReference type="Proteomes" id="UP000058446">
    <property type="component" value="Chromosome"/>
</dbReference>
<dbReference type="EMBL" id="CP006841">
    <property type="protein sequence ID" value="ALA68618.1"/>
    <property type="molecule type" value="Genomic_DNA"/>
</dbReference>
<keyword evidence="1" id="KW-0472">Membrane</keyword>
<proteinExistence type="predicted"/>
<evidence type="ECO:0000256" key="1">
    <source>
        <dbReference type="SAM" id="Phobius"/>
    </source>
</evidence>
<protein>
    <submittedName>
        <fullName evidence="2">Uncharacterized protein</fullName>
    </submittedName>
</protein>
<reference evidence="2 3" key="1">
    <citation type="submission" date="2013-10" db="EMBL/GenBank/DDBJ databases">
        <title>Complete genome sequence of Corynebacterium lactis DSM 45799(T), isolated from raw cow milk.</title>
        <authorList>
            <person name="Ruckert C."/>
            <person name="Albersmeier A."/>
            <person name="Lipski A."/>
            <person name="Kalinowski J."/>
        </authorList>
    </citation>
    <scope>NUCLEOTIDE SEQUENCE [LARGE SCALE GENOMIC DNA]</scope>
    <source>
        <strain evidence="2 3">RW2-5</strain>
    </source>
</reference>
<dbReference type="KEGG" id="clw:CLAC_09200"/>
<name>A0A0K2H3U2_9CORY</name>
<dbReference type="RefSeq" id="WP_053412636.1">
    <property type="nucleotide sequence ID" value="NZ_CP006841.1"/>
</dbReference>
<accession>A0A0K2H3U2</accession>
<feature type="transmembrane region" description="Helical" evidence="1">
    <location>
        <begin position="36"/>
        <end position="59"/>
    </location>
</feature>
<sequence>MIEMVVLLAIASLSLFVFTFLREVEMETMRDSFSVLVFAVVAGIILLLGVASVGLLILLGPGL</sequence>
<gene>
    <name evidence="2" type="ORF">CLAC_09200</name>
</gene>
<dbReference type="PATRIC" id="fig|1408189.4.peg.1841"/>
<keyword evidence="1" id="KW-1133">Transmembrane helix</keyword>
<organism evidence="2 3">
    <name type="scientific">Corynebacterium lactis RW2-5</name>
    <dbReference type="NCBI Taxonomy" id="1408189"/>
    <lineage>
        <taxon>Bacteria</taxon>
        <taxon>Bacillati</taxon>
        <taxon>Actinomycetota</taxon>
        <taxon>Actinomycetes</taxon>
        <taxon>Mycobacteriales</taxon>
        <taxon>Corynebacteriaceae</taxon>
        <taxon>Corynebacterium</taxon>
    </lineage>
</organism>